<organism evidence="2 3">
    <name type="scientific">Oryza rufipogon</name>
    <name type="common">Brownbeard rice</name>
    <name type="synonym">Asian wild rice</name>
    <dbReference type="NCBI Taxonomy" id="4529"/>
    <lineage>
        <taxon>Eukaryota</taxon>
        <taxon>Viridiplantae</taxon>
        <taxon>Streptophyta</taxon>
        <taxon>Embryophyta</taxon>
        <taxon>Tracheophyta</taxon>
        <taxon>Spermatophyta</taxon>
        <taxon>Magnoliopsida</taxon>
        <taxon>Liliopsida</taxon>
        <taxon>Poales</taxon>
        <taxon>Poaceae</taxon>
        <taxon>BOP clade</taxon>
        <taxon>Oryzoideae</taxon>
        <taxon>Oryzeae</taxon>
        <taxon>Oryzinae</taxon>
        <taxon>Oryza</taxon>
    </lineage>
</organism>
<evidence type="ECO:0000256" key="1">
    <source>
        <dbReference type="SAM" id="MobiDB-lite"/>
    </source>
</evidence>
<keyword evidence="3" id="KW-1185">Reference proteome</keyword>
<dbReference type="Gramene" id="ORUFI11G04680.1">
    <property type="protein sequence ID" value="ORUFI11G04680.1"/>
    <property type="gene ID" value="ORUFI11G04680"/>
</dbReference>
<feature type="compositionally biased region" description="Basic and acidic residues" evidence="1">
    <location>
        <begin position="122"/>
        <end position="141"/>
    </location>
</feature>
<sequence length="154" mass="16857">MGRLPIAPCEEATHHARPPPPPKFTAPGGGGPASSPSSGGEGLCQIWPSLSAGGVGGVPDLAIPECRWGGGVPELASPSTGGKRVGWRGGAAAPYLAAPEQQLPVAFPYCCRRWRRWRRRGERGGEGRRKEEEEERKRENERWEKALWERNERR</sequence>
<dbReference type="AlphaFoldDB" id="A0A0E0R4X4"/>
<name>A0A0E0R4X4_ORYRU</name>
<reference evidence="2" key="2">
    <citation type="submission" date="2015-06" db="UniProtKB">
        <authorList>
            <consortium name="EnsemblPlants"/>
        </authorList>
    </citation>
    <scope>IDENTIFICATION</scope>
</reference>
<feature type="region of interest" description="Disordered" evidence="1">
    <location>
        <begin position="61"/>
        <end position="84"/>
    </location>
</feature>
<accession>A0A0E0R4X4</accession>
<evidence type="ECO:0000313" key="3">
    <source>
        <dbReference type="Proteomes" id="UP000008022"/>
    </source>
</evidence>
<proteinExistence type="predicted"/>
<protein>
    <submittedName>
        <fullName evidence="2">Uncharacterized protein</fullName>
    </submittedName>
</protein>
<dbReference type="EnsemblPlants" id="ORUFI11G04680.1">
    <property type="protein sequence ID" value="ORUFI11G04680.1"/>
    <property type="gene ID" value="ORUFI11G04680"/>
</dbReference>
<dbReference type="HOGENOM" id="CLU_1707177_0_0_1"/>
<reference evidence="3" key="1">
    <citation type="submission" date="2013-06" db="EMBL/GenBank/DDBJ databases">
        <authorList>
            <person name="Zhao Q."/>
        </authorList>
    </citation>
    <scope>NUCLEOTIDE SEQUENCE</scope>
    <source>
        <strain evidence="3">cv. W1943</strain>
    </source>
</reference>
<feature type="region of interest" description="Disordered" evidence="1">
    <location>
        <begin position="120"/>
        <end position="141"/>
    </location>
</feature>
<dbReference type="Proteomes" id="UP000008022">
    <property type="component" value="Unassembled WGS sequence"/>
</dbReference>
<feature type="region of interest" description="Disordered" evidence="1">
    <location>
        <begin position="1"/>
        <end position="49"/>
    </location>
</feature>
<evidence type="ECO:0000313" key="2">
    <source>
        <dbReference type="EnsemblPlants" id="ORUFI11G04680.1"/>
    </source>
</evidence>